<name>A0A0D2EFN0_9EURO</name>
<protein>
    <recommendedName>
        <fullName evidence="6">Zn(2)-C6 fungal-type domain-containing protein</fullName>
    </recommendedName>
</protein>
<sequence length="489" mass="54345">MVYEGGPSRGCDTCRARKVKCSEERPFCARCQRGGFLCLGYQRRSRAALKKENYKLHSPSSSKSDTNSSITESPRMTSPTTLFLEPPLDSKSTSFFMDQFVVAPETGQNVGWFEFLPELLSHAEPSSALDIAFRGCSYLALANRQDHETLRYAALNLYGQALRSTNEELKSPETATSDTTFAAILLLCLFGHINGDLRMQIGAHALGMYKLLELRARTGVHSAHTLSLTRHFFALMHLENNKKLLASPAAAGGGGEAVSGEASQAAASDLFARMGMLWPISAALLTQMHMWMNSDDSTKDISALLPLLENVRKLEKQVQLAIQGLDPIWYYTTIPAREANPKSKWNETFRKALVYHDSWIMSMWHAYRVTRISLHTTMVASYDMILDTGDSDMINLFDEELEELKTQSLSIIDTMNEDICTSIPWILGQVEEGGGQNPSASLPKASRASLSIVGLKTVVNGRYTRQHHSDQARNALWDIAYRFGIKGAL</sequence>
<dbReference type="InterPro" id="IPR001138">
    <property type="entry name" value="Zn2Cys6_DnaBD"/>
</dbReference>
<evidence type="ECO:0000256" key="4">
    <source>
        <dbReference type="ARBA" id="ARBA00023242"/>
    </source>
</evidence>
<reference evidence="7 8" key="1">
    <citation type="submission" date="2015-01" db="EMBL/GenBank/DDBJ databases">
        <title>The Genome Sequence of Exophiala oligosperma CBS72588.</title>
        <authorList>
            <consortium name="The Broad Institute Genomics Platform"/>
            <person name="Cuomo C."/>
            <person name="de Hoog S."/>
            <person name="Gorbushina A."/>
            <person name="Stielow B."/>
            <person name="Teixiera M."/>
            <person name="Abouelleil A."/>
            <person name="Chapman S.B."/>
            <person name="Priest M."/>
            <person name="Young S.K."/>
            <person name="Wortman J."/>
            <person name="Nusbaum C."/>
            <person name="Birren B."/>
        </authorList>
    </citation>
    <scope>NUCLEOTIDE SEQUENCE [LARGE SCALE GENOMIC DNA]</scope>
    <source>
        <strain evidence="7 8">CBS 72588</strain>
    </source>
</reference>
<dbReference type="AlphaFoldDB" id="A0A0D2EFN0"/>
<dbReference type="GeneID" id="27354464"/>
<keyword evidence="8" id="KW-1185">Reference proteome</keyword>
<dbReference type="GO" id="GO:0000981">
    <property type="term" value="F:DNA-binding transcription factor activity, RNA polymerase II-specific"/>
    <property type="evidence" value="ECO:0007669"/>
    <property type="project" value="InterPro"/>
</dbReference>
<gene>
    <name evidence="7" type="ORF">PV06_02390</name>
</gene>
<feature type="compositionally biased region" description="Low complexity" evidence="5">
    <location>
        <begin position="58"/>
        <end position="73"/>
    </location>
</feature>
<dbReference type="SUPFAM" id="SSF57701">
    <property type="entry name" value="Zn2/Cys6 DNA-binding domain"/>
    <property type="match status" value="1"/>
</dbReference>
<dbReference type="SMART" id="SM00066">
    <property type="entry name" value="GAL4"/>
    <property type="match status" value="1"/>
</dbReference>
<evidence type="ECO:0000256" key="5">
    <source>
        <dbReference type="SAM" id="MobiDB-lite"/>
    </source>
</evidence>
<proteinExistence type="predicted"/>
<evidence type="ECO:0000256" key="3">
    <source>
        <dbReference type="ARBA" id="ARBA00023163"/>
    </source>
</evidence>
<dbReference type="Gene3D" id="4.10.240.10">
    <property type="entry name" value="Zn(2)-C6 fungal-type DNA-binding domain"/>
    <property type="match status" value="1"/>
</dbReference>
<feature type="domain" description="Zn(2)-C6 fungal-type" evidence="6">
    <location>
        <begin position="10"/>
        <end position="38"/>
    </location>
</feature>
<dbReference type="PROSITE" id="PS00463">
    <property type="entry name" value="ZN2_CY6_FUNGAL_1"/>
    <property type="match status" value="1"/>
</dbReference>
<keyword evidence="4" id="KW-0539">Nucleus</keyword>
<dbReference type="GO" id="GO:0008270">
    <property type="term" value="F:zinc ion binding"/>
    <property type="evidence" value="ECO:0007669"/>
    <property type="project" value="InterPro"/>
</dbReference>
<dbReference type="Pfam" id="PF11951">
    <property type="entry name" value="Fungal_trans_2"/>
    <property type="match status" value="1"/>
</dbReference>
<accession>A0A0D2EFN0</accession>
<dbReference type="Pfam" id="PF00172">
    <property type="entry name" value="Zn_clus"/>
    <property type="match status" value="1"/>
</dbReference>
<dbReference type="InterPro" id="IPR021858">
    <property type="entry name" value="Fun_TF"/>
</dbReference>
<organism evidence="7 8">
    <name type="scientific">Exophiala oligosperma</name>
    <dbReference type="NCBI Taxonomy" id="215243"/>
    <lineage>
        <taxon>Eukaryota</taxon>
        <taxon>Fungi</taxon>
        <taxon>Dikarya</taxon>
        <taxon>Ascomycota</taxon>
        <taxon>Pezizomycotina</taxon>
        <taxon>Eurotiomycetes</taxon>
        <taxon>Chaetothyriomycetidae</taxon>
        <taxon>Chaetothyriales</taxon>
        <taxon>Herpotrichiellaceae</taxon>
        <taxon>Exophiala</taxon>
    </lineage>
</organism>
<dbReference type="InterPro" id="IPR036864">
    <property type="entry name" value="Zn2-C6_fun-type_DNA-bd_sf"/>
</dbReference>
<dbReference type="GO" id="GO:0003677">
    <property type="term" value="F:DNA binding"/>
    <property type="evidence" value="ECO:0007669"/>
    <property type="project" value="UniProtKB-KW"/>
</dbReference>
<keyword evidence="2" id="KW-0238">DNA-binding</keyword>
<evidence type="ECO:0000256" key="2">
    <source>
        <dbReference type="ARBA" id="ARBA00023125"/>
    </source>
</evidence>
<dbReference type="PANTHER" id="PTHR38791">
    <property type="entry name" value="ZN(II)2CYS6 TRANSCRIPTION FACTOR (EUROFUNG)-RELATED-RELATED"/>
    <property type="match status" value="1"/>
</dbReference>
<dbReference type="OrthoDB" id="5429770at2759"/>
<dbReference type="VEuPathDB" id="FungiDB:PV06_02390"/>
<dbReference type="Proteomes" id="UP000053342">
    <property type="component" value="Unassembled WGS sequence"/>
</dbReference>
<evidence type="ECO:0000256" key="1">
    <source>
        <dbReference type="ARBA" id="ARBA00023015"/>
    </source>
</evidence>
<evidence type="ECO:0000259" key="6">
    <source>
        <dbReference type="PROSITE" id="PS50048"/>
    </source>
</evidence>
<dbReference type="RefSeq" id="XP_016266960.1">
    <property type="nucleotide sequence ID" value="XM_016403063.1"/>
</dbReference>
<evidence type="ECO:0000313" key="8">
    <source>
        <dbReference type="Proteomes" id="UP000053342"/>
    </source>
</evidence>
<dbReference type="PROSITE" id="PS50048">
    <property type="entry name" value="ZN2_CY6_FUNGAL_2"/>
    <property type="match status" value="1"/>
</dbReference>
<feature type="region of interest" description="Disordered" evidence="5">
    <location>
        <begin position="52"/>
        <end position="82"/>
    </location>
</feature>
<dbReference type="EMBL" id="KN847333">
    <property type="protein sequence ID" value="KIW46744.1"/>
    <property type="molecule type" value="Genomic_DNA"/>
</dbReference>
<dbReference type="CDD" id="cd00067">
    <property type="entry name" value="GAL4"/>
    <property type="match status" value="1"/>
</dbReference>
<keyword evidence="1" id="KW-0805">Transcription regulation</keyword>
<dbReference type="InterPro" id="IPR053175">
    <property type="entry name" value="DHMBA_Reg_Transcription_Factor"/>
</dbReference>
<keyword evidence="3" id="KW-0804">Transcription</keyword>
<dbReference type="HOGENOM" id="CLU_663984_0_0_1"/>
<evidence type="ECO:0000313" key="7">
    <source>
        <dbReference type="EMBL" id="KIW46744.1"/>
    </source>
</evidence>
<dbReference type="STRING" id="215243.A0A0D2EFN0"/>